<comment type="caution">
    <text evidence="1">The sequence shown here is derived from an EMBL/GenBank/DDBJ whole genome shotgun (WGS) entry which is preliminary data.</text>
</comment>
<accession>A0ABV2KZL5</accession>
<evidence type="ECO:0000313" key="2">
    <source>
        <dbReference type="Proteomes" id="UP001549145"/>
    </source>
</evidence>
<reference evidence="1 2" key="1">
    <citation type="submission" date="2024-06" db="EMBL/GenBank/DDBJ databases">
        <title>Genomic Encyclopedia of Type Strains, Phase IV (KMG-IV): sequencing the most valuable type-strain genomes for metagenomic binning, comparative biology and taxonomic classification.</title>
        <authorList>
            <person name="Goeker M."/>
        </authorList>
    </citation>
    <scope>NUCLEOTIDE SEQUENCE [LARGE SCALE GENOMIC DNA]</scope>
    <source>
        <strain evidence="1 2">DSM 21331</strain>
    </source>
</reference>
<keyword evidence="2" id="KW-1185">Reference proteome</keyword>
<dbReference type="RefSeq" id="WP_238281854.1">
    <property type="nucleotide sequence ID" value="NZ_BPQL01000142.1"/>
</dbReference>
<dbReference type="Gene3D" id="2.40.50.90">
    <property type="match status" value="1"/>
</dbReference>
<dbReference type="InterPro" id="IPR006311">
    <property type="entry name" value="TAT_signal"/>
</dbReference>
<name>A0ABV2KZL5_9HYPH</name>
<keyword evidence="1" id="KW-0378">Hydrolase</keyword>
<dbReference type="GO" id="GO:0004519">
    <property type="term" value="F:endonuclease activity"/>
    <property type="evidence" value="ECO:0007669"/>
    <property type="project" value="UniProtKB-KW"/>
</dbReference>
<evidence type="ECO:0000313" key="1">
    <source>
        <dbReference type="EMBL" id="MET3691015.1"/>
    </source>
</evidence>
<dbReference type="PROSITE" id="PS51318">
    <property type="entry name" value="TAT"/>
    <property type="match status" value="1"/>
</dbReference>
<sequence>MTGAHRRSAIGGGALLLGALAASGPARPAAGATAECREAPARRDSLAGLGLRGELALASGARAVLSGIHWPEEADADAAARAWLLAHRGRSLTLVARGETDRWGRDHVDVSLEGAARAAPAPSDPTPVDLAPVDLAGGLVEAGLVPVDAGERETLCRPALLALEAGARRAGRGLWSQAAGPGVRDGAALRARMGRFVVAQGAVLRVGERARRTYLDFARKGEDGLTVTVSKRTWRRLQERGLSAESLRGREVRVRGRLEAWRGPTLDVASADVIEVLDGERAPRR</sequence>
<dbReference type="Proteomes" id="UP001549145">
    <property type="component" value="Unassembled WGS sequence"/>
</dbReference>
<keyword evidence="1" id="KW-0255">Endonuclease</keyword>
<protein>
    <submittedName>
        <fullName evidence="1">Endonuclease YncB(Thermonuclease family)</fullName>
    </submittedName>
</protein>
<dbReference type="SUPFAM" id="SSF50199">
    <property type="entry name" value="Staphylococcal nuclease"/>
    <property type="match status" value="1"/>
</dbReference>
<dbReference type="InterPro" id="IPR035437">
    <property type="entry name" value="SNase_OB-fold_sf"/>
</dbReference>
<proteinExistence type="predicted"/>
<organism evidence="1 2">
    <name type="scientific">Methylobacterium goesingense</name>
    <dbReference type="NCBI Taxonomy" id="243690"/>
    <lineage>
        <taxon>Bacteria</taxon>
        <taxon>Pseudomonadati</taxon>
        <taxon>Pseudomonadota</taxon>
        <taxon>Alphaproteobacteria</taxon>
        <taxon>Hyphomicrobiales</taxon>
        <taxon>Methylobacteriaceae</taxon>
        <taxon>Methylobacterium</taxon>
    </lineage>
</organism>
<gene>
    <name evidence="1" type="ORF">ABID43_000534</name>
</gene>
<keyword evidence="1" id="KW-0540">Nuclease</keyword>
<dbReference type="EMBL" id="JBEPMM010000001">
    <property type="protein sequence ID" value="MET3691015.1"/>
    <property type="molecule type" value="Genomic_DNA"/>
</dbReference>